<organism evidence="1">
    <name type="scientific">Lotharella vacuolata</name>
    <dbReference type="NCBI Taxonomy" id="74820"/>
    <lineage>
        <taxon>Eukaryota</taxon>
        <taxon>Sar</taxon>
        <taxon>Rhizaria</taxon>
        <taxon>Cercozoa</taxon>
        <taxon>Chlorarachniophyceae</taxon>
        <taxon>Lotharella</taxon>
    </lineage>
</organism>
<name>A0A0H5BL34_9EUKA</name>
<evidence type="ECO:0000313" key="1">
    <source>
        <dbReference type="EMBL" id="BAS01557.1"/>
    </source>
</evidence>
<accession>A0A0H5BL34</accession>
<geneLocation type="nucleomorph" evidence="1"/>
<keyword evidence="1" id="KW-0542">Nucleomorph</keyword>
<reference evidence="1" key="1">
    <citation type="journal article" date="2015" name="Genome Biol. Evol.">
        <title>Nucleomorph Genome Sequences of Two Chlorarachniophytes, Amorphochlora amoebiformis and Lotharella vacuolata.</title>
        <authorList>
            <person name="Suzuki S."/>
            <person name="Shirato S."/>
            <person name="Hirakawa Y."/>
            <person name="Ishida K."/>
        </authorList>
    </citation>
    <scope>NUCLEOTIDE SEQUENCE</scope>
    <source>
        <strain evidence="1">CCMP240</strain>
    </source>
</reference>
<dbReference type="AlphaFoldDB" id="A0A0H5BL34"/>
<sequence>MNLIDNISFQVKTKDFFSFIGLQNQMCKLYYLKKFPKFLIKLSNFKKWDLFIKYIEYNEWIPENFFNYIKILLKNQNKNLPLIMHLISKYDNFYYIKYLKKNKNLISSNSLIFILSVILPKSFNKCFSYKLLFIVSFIKKLKKKVTSLIALIFTYLKLKNYKFFKILISLVLSNSKQFPKFLIFFIINFIIKNKILFKSFE</sequence>
<dbReference type="EMBL" id="AB996600">
    <property type="protein sequence ID" value="BAS01557.1"/>
    <property type="molecule type" value="Genomic_DNA"/>
</dbReference>
<protein>
    <submittedName>
        <fullName evidence="1">Uncharacterized protein</fullName>
    </submittedName>
</protein>
<proteinExistence type="predicted"/>